<dbReference type="CDD" id="cd03676">
    <property type="entry name" value="NUDIX_Tnr3_like"/>
    <property type="match status" value="1"/>
</dbReference>
<dbReference type="EMBL" id="CP015057">
    <property type="protein sequence ID" value="QGN16238.1"/>
    <property type="molecule type" value="Genomic_DNA"/>
</dbReference>
<dbReference type="PROSITE" id="PS51462">
    <property type="entry name" value="NUDIX"/>
    <property type="match status" value="1"/>
</dbReference>
<dbReference type="Gene3D" id="3.90.79.10">
    <property type="entry name" value="Nucleoside Triphosphate Pyrophosphohydrolase"/>
    <property type="match status" value="1"/>
</dbReference>
<protein>
    <submittedName>
        <fullName evidence="2">YJR142W</fullName>
    </submittedName>
</protein>
<dbReference type="Pfam" id="PF15916">
    <property type="entry name" value="DUF4743"/>
    <property type="match status" value="1"/>
</dbReference>
<accession>A0ABX6F1B5</accession>
<dbReference type="InterPro" id="IPR031804">
    <property type="entry name" value="DUF4743"/>
</dbReference>
<dbReference type="SUPFAM" id="SSF55811">
    <property type="entry name" value="Nudix"/>
    <property type="match status" value="1"/>
</dbReference>
<dbReference type="Proteomes" id="UP000422736">
    <property type="component" value="Chromosome 4"/>
</dbReference>
<dbReference type="InterPro" id="IPR000086">
    <property type="entry name" value="NUDIX_hydrolase_dom"/>
</dbReference>
<reference evidence="2 3" key="1">
    <citation type="submission" date="2016-03" db="EMBL/GenBank/DDBJ databases">
        <title>How can Kluyveromyces marxianus grow so fast - potential evolutionary course in Saccharomyces Complex revealed by comparative genomics.</title>
        <authorList>
            <person name="Mo W."/>
            <person name="Lu W."/>
            <person name="Yang X."/>
            <person name="Qi J."/>
            <person name="Lv H."/>
        </authorList>
    </citation>
    <scope>NUCLEOTIDE SEQUENCE [LARGE SCALE GENOMIC DNA]</scope>
    <source>
        <strain evidence="2 3">FIM1</strain>
    </source>
</reference>
<proteinExistence type="predicted"/>
<feature type="domain" description="Nudix hydrolase" evidence="1">
    <location>
        <begin position="155"/>
        <end position="309"/>
    </location>
</feature>
<dbReference type="InterPro" id="IPR015797">
    <property type="entry name" value="NUDIX_hydrolase-like_dom_sf"/>
</dbReference>
<name>A0ABX6F1B5_KLUMA</name>
<evidence type="ECO:0000313" key="2">
    <source>
        <dbReference type="EMBL" id="QGN16238.1"/>
    </source>
</evidence>
<dbReference type="PANTHER" id="PTHR13622:SF8">
    <property type="entry name" value="THIAMIN PYROPHOSPHOKINASE 1"/>
    <property type="match status" value="1"/>
</dbReference>
<evidence type="ECO:0000259" key="1">
    <source>
        <dbReference type="PROSITE" id="PS51462"/>
    </source>
</evidence>
<dbReference type="PANTHER" id="PTHR13622">
    <property type="entry name" value="THIAMIN PYROPHOSPHOKINASE"/>
    <property type="match status" value="1"/>
</dbReference>
<organism evidence="2 3">
    <name type="scientific">Kluyveromyces marxianus</name>
    <name type="common">Yeast</name>
    <name type="synonym">Candida kefyr</name>
    <dbReference type="NCBI Taxonomy" id="4911"/>
    <lineage>
        <taxon>Eukaryota</taxon>
        <taxon>Fungi</taxon>
        <taxon>Dikarya</taxon>
        <taxon>Ascomycota</taxon>
        <taxon>Saccharomycotina</taxon>
        <taxon>Saccharomycetes</taxon>
        <taxon>Saccharomycetales</taxon>
        <taxon>Saccharomycetaceae</taxon>
        <taxon>Kluyveromyces</taxon>
    </lineage>
</organism>
<evidence type="ECO:0000313" key="3">
    <source>
        <dbReference type="Proteomes" id="UP000422736"/>
    </source>
</evidence>
<sequence length="342" mass="39152">MTQVVECNGKEILVRSKEDEVTNFSYLDVIEKVDVFPVNYNTSEHFRANVYMLQSHTGIEIGFVLKLVLGEIRKYGDKVVSELFDIDDGSHVIRIKPESFNTRTELMDQLCRALKVKSSLNCIKTWREEKYAVYVDHAPYILIERGLSGAFGIITYGVHVNGFFKDSATGHLRIWIPRRSASKSTWPSMLDNIVAGGIGYPCGIYETVLKECMEEASLSKDDVERNIKPVGSVSYFHHQVTFGEQKYLDEEAFIAGEVEYLYDLELPPTVKPIPNDGEVEEFGLYSLQETINAIKRNEFKPNCALVMVEFLIRHGYITPENEPNYTAILSRMHRRLPFPLMR</sequence>
<gene>
    <name evidence="2" type="ORF">FIM1_2943</name>
</gene>
<keyword evidence="3" id="KW-1185">Reference proteome</keyword>